<evidence type="ECO:0000256" key="2">
    <source>
        <dbReference type="ARBA" id="ARBA00009533"/>
    </source>
</evidence>
<dbReference type="FunFam" id="3.40.640.10:FF:000036">
    <property type="entry name" value="pyridoxal-dependent decarboxylase domain-containing protein 1 isoform X2"/>
    <property type="match status" value="1"/>
</dbReference>
<evidence type="ECO:0000313" key="10">
    <source>
        <dbReference type="Proteomes" id="UP000327493"/>
    </source>
</evidence>
<comment type="similarity">
    <text evidence="2">Belongs to the group II decarboxylase family.</text>
</comment>
<feature type="compositionally biased region" description="Polar residues" evidence="7">
    <location>
        <begin position="636"/>
        <end position="647"/>
    </location>
</feature>
<feature type="domain" description="PDXDC1-like third" evidence="8">
    <location>
        <begin position="449"/>
        <end position="530"/>
    </location>
</feature>
<keyword evidence="3" id="KW-0210">Decarboxylase</keyword>
<dbReference type="Pfam" id="PF22937">
    <property type="entry name" value="PDXDC1-like_cen2"/>
    <property type="match status" value="1"/>
</dbReference>
<dbReference type="SUPFAM" id="SSF53383">
    <property type="entry name" value="PLP-dependent transferases"/>
    <property type="match status" value="1"/>
</dbReference>
<protein>
    <recommendedName>
        <fullName evidence="6">Pyridoxal-dependent decarboxylase domain-containing protein 1</fullName>
    </recommendedName>
</protein>
<dbReference type="InterPro" id="IPR015421">
    <property type="entry name" value="PyrdxlP-dep_Trfase_major"/>
</dbReference>
<dbReference type="Gene3D" id="3.40.640.10">
    <property type="entry name" value="Type I PLP-dependent aspartate aminotransferase-like (Major domain)"/>
    <property type="match status" value="1"/>
</dbReference>
<accession>A0A5J5CUF8</accession>
<comment type="cofactor">
    <cofactor evidence="1">
        <name>pyridoxal 5'-phosphate</name>
        <dbReference type="ChEBI" id="CHEBI:597326"/>
    </cofactor>
</comment>
<organism evidence="9 10">
    <name type="scientific">Etheostoma spectabile</name>
    <name type="common">orangethroat darter</name>
    <dbReference type="NCBI Taxonomy" id="54343"/>
    <lineage>
        <taxon>Eukaryota</taxon>
        <taxon>Metazoa</taxon>
        <taxon>Chordata</taxon>
        <taxon>Craniata</taxon>
        <taxon>Vertebrata</taxon>
        <taxon>Euteleostomi</taxon>
        <taxon>Actinopterygii</taxon>
        <taxon>Neopterygii</taxon>
        <taxon>Teleostei</taxon>
        <taxon>Neoteleostei</taxon>
        <taxon>Acanthomorphata</taxon>
        <taxon>Eupercaria</taxon>
        <taxon>Perciformes</taxon>
        <taxon>Percoidei</taxon>
        <taxon>Percidae</taxon>
        <taxon>Etheostomatinae</taxon>
        <taxon>Etheostoma</taxon>
    </lineage>
</organism>
<keyword evidence="10" id="KW-1185">Reference proteome</keyword>
<name>A0A5J5CUF8_9PERO</name>
<evidence type="ECO:0000313" key="9">
    <source>
        <dbReference type="EMBL" id="KAA8584804.1"/>
    </source>
</evidence>
<dbReference type="PANTHER" id="PTHR42735:SF1">
    <property type="entry name" value="PYRIDOXAL-DEPENDENT DECARBOXYLASE DOMAIN-CONTAINING PROTEIN 1-RELATED"/>
    <property type="match status" value="1"/>
</dbReference>
<feature type="region of interest" description="Disordered" evidence="7">
    <location>
        <begin position="599"/>
        <end position="694"/>
    </location>
</feature>
<keyword evidence="5" id="KW-0456">Lyase</keyword>
<evidence type="ECO:0000256" key="6">
    <source>
        <dbReference type="ARBA" id="ARBA00047190"/>
    </source>
</evidence>
<proteinExistence type="inferred from homology"/>
<keyword evidence="4" id="KW-0663">Pyridoxal phosphate</keyword>
<evidence type="ECO:0000256" key="5">
    <source>
        <dbReference type="ARBA" id="ARBA00023239"/>
    </source>
</evidence>
<feature type="compositionally biased region" description="Basic and acidic residues" evidence="7">
    <location>
        <begin position="667"/>
        <end position="682"/>
    </location>
</feature>
<comment type="caution">
    <text evidence="9">The sequence shown here is derived from an EMBL/GenBank/DDBJ whole genome shotgun (WGS) entry which is preliminary data.</text>
</comment>
<evidence type="ECO:0000256" key="3">
    <source>
        <dbReference type="ARBA" id="ARBA00022793"/>
    </source>
</evidence>
<evidence type="ECO:0000256" key="4">
    <source>
        <dbReference type="ARBA" id="ARBA00022898"/>
    </source>
</evidence>
<reference evidence="9 10" key="1">
    <citation type="submission" date="2019-08" db="EMBL/GenBank/DDBJ databases">
        <title>A chromosome-level genome assembly, high-density linkage maps, and genome scans reveal the genomic architecture of hybrid incompatibilities underlying speciation via character displacement in darters (Percidae: Etheostominae).</title>
        <authorList>
            <person name="Moran R.L."/>
            <person name="Catchen J.M."/>
            <person name="Fuller R.C."/>
        </authorList>
    </citation>
    <scope>NUCLEOTIDE SEQUENCE [LARGE SCALE GENOMIC DNA]</scope>
    <source>
        <strain evidence="9">EspeVRDwgs_2016</strain>
        <tissue evidence="9">Muscle</tissue>
    </source>
</reference>
<dbReference type="EMBL" id="VOFY01000015">
    <property type="protein sequence ID" value="KAA8584804.1"/>
    <property type="molecule type" value="Genomic_DNA"/>
</dbReference>
<evidence type="ECO:0000256" key="7">
    <source>
        <dbReference type="SAM" id="MobiDB-lite"/>
    </source>
</evidence>
<dbReference type="Proteomes" id="UP000327493">
    <property type="component" value="Chromosome 15"/>
</dbReference>
<dbReference type="InterPro" id="IPR050477">
    <property type="entry name" value="GrpII_AminoAcid_Decarb"/>
</dbReference>
<feature type="compositionally biased region" description="Polar residues" evidence="7">
    <location>
        <begin position="599"/>
        <end position="622"/>
    </location>
</feature>
<dbReference type="GO" id="GO:0016831">
    <property type="term" value="F:carboxy-lyase activity"/>
    <property type="evidence" value="ECO:0007669"/>
    <property type="project" value="UniProtKB-KW"/>
</dbReference>
<gene>
    <name evidence="9" type="ORF">FQN60_003498</name>
</gene>
<evidence type="ECO:0000259" key="8">
    <source>
        <dbReference type="Pfam" id="PF22937"/>
    </source>
</evidence>
<evidence type="ECO:0000256" key="1">
    <source>
        <dbReference type="ARBA" id="ARBA00001933"/>
    </source>
</evidence>
<sequence length="694" mass="75724">MQSLSLSSRMQNVGEQGHMALLGHSLAAYISVLDRERLRKLTTRILSDTTLWLCRLFRYENGSAYFHEDDRDGLVKVCRLVINARYEEYASEGYAVLSSKQPIIYQSASGRPGLGQHLCSQLGLPLSSLCTVPCNTVFGSQHQMDVALLDTLIKEDIEAGKLPLLLIVNAGTPGAGHTDKLARLKDVCDQYSMVNLATLALAQVTSAIMAATRSDSMTLTPGQWLGLPAVTAVTLYRHEDPALSLAAGLTCSQPVARLRALPLWLSLQYLGHNGIVQKIRHATALSQQLLQKLKAMTSIKTSVLFAADSVPADSTSKDSSLDFLIFQPVEYPLYKSPVDSQGCCLLPETFSRRLLASQHSDSGFFQVEDELSSPVVLFKFSQETSAVGVQWKLGEQLVQLVPSSGVDVVELEDEGTCVRFSPLLTAAVLGTQQENVEELAEKLTQLLPVMYEPQTEGMDESRRKQQLEKINAELLKKLQDLDADIVFSTGPEFGTEEHCVFVGMVTEDVDVSELVETVAALGRDIEESGRLLENMTEVVRRGILEAEQQLQLANEEKLMEEGMLRQLPLVGSVLNWFSPFQSSIKGRTFNLAAGSLDSTEGTYSTKAQTGRPSLQETPTSSKKLPGQRLFRRSGAGSESFSETSSVGQAEEPTGRGGSTPSGSVHPPAEETAHTAGDEESRESSLQVHTPVEEE</sequence>
<dbReference type="InterPro" id="IPR055102">
    <property type="entry name" value="PDXDC1-like_3rd"/>
</dbReference>
<dbReference type="PANTHER" id="PTHR42735">
    <property type="match status" value="1"/>
</dbReference>
<feature type="non-terminal residue" evidence="9">
    <location>
        <position position="694"/>
    </location>
</feature>
<dbReference type="InterPro" id="IPR015424">
    <property type="entry name" value="PyrdxlP-dep_Trfase"/>
</dbReference>
<dbReference type="AlphaFoldDB" id="A0A5J5CUF8"/>